<gene>
    <name evidence="1" type="ORF">ACFO5K_00990</name>
</gene>
<comment type="caution">
    <text evidence="1">The sequence shown here is derived from an EMBL/GenBank/DDBJ whole genome shotgun (WGS) entry which is preliminary data.</text>
</comment>
<name>A0ABV8V9V9_9NOCA</name>
<evidence type="ECO:0008006" key="3">
    <source>
        <dbReference type="Google" id="ProtNLM"/>
    </source>
</evidence>
<proteinExistence type="predicted"/>
<reference evidence="2" key="1">
    <citation type="journal article" date="2019" name="Int. J. Syst. Evol. Microbiol.">
        <title>The Global Catalogue of Microorganisms (GCM) 10K type strain sequencing project: providing services to taxonomists for standard genome sequencing and annotation.</title>
        <authorList>
            <consortium name="The Broad Institute Genomics Platform"/>
            <consortium name="The Broad Institute Genome Sequencing Center for Infectious Disease"/>
            <person name="Wu L."/>
            <person name="Ma J."/>
        </authorList>
    </citation>
    <scope>NUCLEOTIDE SEQUENCE [LARGE SCALE GENOMIC DNA]</scope>
    <source>
        <strain evidence="2">IBRC-M 10490</strain>
    </source>
</reference>
<protein>
    <recommendedName>
        <fullName evidence="3">Excalibur calcium-binding domain-containing protein</fullName>
    </recommendedName>
</protein>
<accession>A0ABV8V9V9</accession>
<dbReference type="Proteomes" id="UP001595844">
    <property type="component" value="Unassembled WGS sequence"/>
</dbReference>
<dbReference type="RefSeq" id="WP_378555168.1">
    <property type="nucleotide sequence ID" value="NZ_JBHSDL010000001.1"/>
</dbReference>
<keyword evidence="2" id="KW-1185">Reference proteome</keyword>
<sequence>MPITSDVDCEGGSGDGPVYVGRVRVIGPDEYGLDHDSDGIGCETS</sequence>
<organism evidence="1 2">
    <name type="scientific">Nocardia halotolerans</name>
    <dbReference type="NCBI Taxonomy" id="1755878"/>
    <lineage>
        <taxon>Bacteria</taxon>
        <taxon>Bacillati</taxon>
        <taxon>Actinomycetota</taxon>
        <taxon>Actinomycetes</taxon>
        <taxon>Mycobacteriales</taxon>
        <taxon>Nocardiaceae</taxon>
        <taxon>Nocardia</taxon>
    </lineage>
</organism>
<dbReference type="EMBL" id="JBHSDL010000001">
    <property type="protein sequence ID" value="MFC4372658.1"/>
    <property type="molecule type" value="Genomic_DNA"/>
</dbReference>
<evidence type="ECO:0000313" key="1">
    <source>
        <dbReference type="EMBL" id="MFC4372658.1"/>
    </source>
</evidence>
<evidence type="ECO:0000313" key="2">
    <source>
        <dbReference type="Proteomes" id="UP001595844"/>
    </source>
</evidence>